<feature type="repeat" description="WD" evidence="3">
    <location>
        <begin position="242"/>
        <end position="276"/>
    </location>
</feature>
<evidence type="ECO:0000313" key="5">
    <source>
        <dbReference type="EMBL" id="SDA93195.1"/>
    </source>
</evidence>
<dbReference type="SMART" id="SM00320">
    <property type="entry name" value="WD40"/>
    <property type="match status" value="8"/>
</dbReference>
<dbReference type="SUPFAM" id="SSF82171">
    <property type="entry name" value="DPP6 N-terminal domain-like"/>
    <property type="match status" value="1"/>
</dbReference>
<feature type="repeat" description="WD" evidence="3">
    <location>
        <begin position="43"/>
        <end position="84"/>
    </location>
</feature>
<dbReference type="PROSITE" id="PS50082">
    <property type="entry name" value="WD_REPEATS_2"/>
    <property type="match status" value="5"/>
</dbReference>
<dbReference type="SUPFAM" id="SSF50978">
    <property type="entry name" value="WD40 repeat-like"/>
    <property type="match status" value="1"/>
</dbReference>
<evidence type="ECO:0000256" key="2">
    <source>
        <dbReference type="ARBA" id="ARBA00022737"/>
    </source>
</evidence>
<dbReference type="Proteomes" id="UP000198588">
    <property type="component" value="Unassembled WGS sequence"/>
</dbReference>
<dbReference type="PRINTS" id="PR00320">
    <property type="entry name" value="GPROTEINBRPT"/>
</dbReference>
<dbReference type="Pfam" id="PF00400">
    <property type="entry name" value="WD40"/>
    <property type="match status" value="5"/>
</dbReference>
<organism evidence="5 6">
    <name type="scientific">Mesorhizobium qingshengii</name>
    <dbReference type="NCBI Taxonomy" id="1165689"/>
    <lineage>
        <taxon>Bacteria</taxon>
        <taxon>Pseudomonadati</taxon>
        <taxon>Pseudomonadota</taxon>
        <taxon>Alphaproteobacteria</taxon>
        <taxon>Hyphomicrobiales</taxon>
        <taxon>Phyllobacteriaceae</taxon>
        <taxon>Mesorhizobium</taxon>
    </lineage>
</organism>
<keyword evidence="1 3" id="KW-0853">WD repeat</keyword>
<dbReference type="CDD" id="cd00200">
    <property type="entry name" value="WD40"/>
    <property type="match status" value="1"/>
</dbReference>
<feature type="repeat" description="WD" evidence="3">
    <location>
        <begin position="189"/>
        <end position="230"/>
    </location>
</feature>
<dbReference type="PANTHER" id="PTHR19879:SF9">
    <property type="entry name" value="TRANSCRIPTION INITIATION FACTOR TFIID SUBUNIT 5"/>
    <property type="match status" value="1"/>
</dbReference>
<dbReference type="InterPro" id="IPR036322">
    <property type="entry name" value="WD40_repeat_dom_sf"/>
</dbReference>
<protein>
    <submittedName>
        <fullName evidence="5">WD-40 repeat-containing protein</fullName>
    </submittedName>
</protein>
<keyword evidence="2" id="KW-0677">Repeat</keyword>
<feature type="chain" id="PRO_5011723715" evidence="4">
    <location>
        <begin position="32"/>
        <end position="1010"/>
    </location>
</feature>
<evidence type="ECO:0000313" key="6">
    <source>
        <dbReference type="Proteomes" id="UP000198588"/>
    </source>
</evidence>
<dbReference type="InterPro" id="IPR029030">
    <property type="entry name" value="Caspase-like_dom_sf"/>
</dbReference>
<dbReference type="EMBL" id="FMXM01000018">
    <property type="protein sequence ID" value="SDA93195.1"/>
    <property type="molecule type" value="Genomic_DNA"/>
</dbReference>
<dbReference type="AlphaFoldDB" id="A0A1G5ZF65"/>
<keyword evidence="4" id="KW-0732">Signal</keyword>
<dbReference type="Gene3D" id="3.40.50.1460">
    <property type="match status" value="1"/>
</dbReference>
<dbReference type="InterPro" id="IPR001680">
    <property type="entry name" value="WD40_rpt"/>
</dbReference>
<dbReference type="PROSITE" id="PS00678">
    <property type="entry name" value="WD_REPEATS_1"/>
    <property type="match status" value="1"/>
</dbReference>
<dbReference type="Gene3D" id="2.130.10.10">
    <property type="entry name" value="YVTN repeat-like/Quinoprotein amine dehydrogenase"/>
    <property type="match status" value="3"/>
</dbReference>
<dbReference type="InterPro" id="IPR015943">
    <property type="entry name" value="WD40/YVTN_repeat-like_dom_sf"/>
</dbReference>
<evidence type="ECO:0000256" key="4">
    <source>
        <dbReference type="SAM" id="SignalP"/>
    </source>
</evidence>
<sequence length="1010" mass="108818">MGKAGISVRLVRACRWLAMAGSLVVAFAVRAEEAPDFHLDLDTGGHSAQVTDLAFTPDGEDLVSASDDKTIRIWDWQSGVTLRTIRGYLGNGSDGKIFAVAVSPDGKTIAAGGYFGASLGDKPPYGDIRLFDFATGKMKAVLKAADYATYDLAFSPDGKTLAAGGADGFVYLWRLDDKSATGWTLDKKLDADSWHIDKLAFAAAGTRLAVTTTDNGIRLWDVVKGEEIALPAEAEPLRDISVMALSASQDGSLFATGDKDGLVQLWHAADGSLVRALPKQDFLVGSLTFAKGSRLVVSCGYRCADKHRSTVWNTDTGEKALDYSGHDGTVRASAANADGSLVATAGGTRNAIQVWDPATGERKALLQGLGEPVTSVGFDAANGIIAWGNANTCPDRVACPEQQGALDKKLELPTTERFFDDPQPLAESGPFARAALADAQWSLHATTGGKDALENAVLEIANGGKVVRSIENDATNGFVHSAYTLIDNGLGVITGGNDGTLLEYRTATAKVSGEFTGHTGEINAMVAAEKAGLLVTGSADQTLRLWNLKTHELIVSMFFAGSQWIAWMPQGYYYSSDEGDKLIGWQVNQGRDHEGRFIRAGQLKKYLWSPEMVRRAIILRSARQAVKEMRPGVDNELQKLLQRKPPEFGIRLADDQSKVRDGYVAVEISGAKEAGTDVAGFSILSNSRNVGDVTARSVDGNSAIVEVPVENGQNTIRITGTNEYGYLTERSVTALARKTEKAEAKGKLYVAVIGVDKYPFLTDACSGHACDLRYPVDDATEFLKVIAQKSAPLFSSMESLVLVNREALDEAPDKAKQTYTIASADGVMEPDSHTIDDQLADFLDRPGEHDTTIIFVAGHGINIDEDYYFIPTDGRKQDAERWKRSSLVDWSDIQKSVERAKGMRFMLLDTCHAANAFNPRLEKDAQDARIVVFSATAANNTAAELPELGHGVFTYSILEGLRGKARTSDGGVTLFGLADFISREVVRLTSSRQKPFYYVGGVENIVLAEP</sequence>
<dbReference type="SUPFAM" id="SSF52129">
    <property type="entry name" value="Caspase-like"/>
    <property type="match status" value="1"/>
</dbReference>
<dbReference type="PROSITE" id="PS50294">
    <property type="entry name" value="WD_REPEATS_REGION"/>
    <property type="match status" value="3"/>
</dbReference>
<feature type="repeat" description="WD" evidence="3">
    <location>
        <begin position="142"/>
        <end position="176"/>
    </location>
</feature>
<evidence type="ECO:0000256" key="1">
    <source>
        <dbReference type="ARBA" id="ARBA00022574"/>
    </source>
</evidence>
<dbReference type="InterPro" id="IPR020472">
    <property type="entry name" value="WD40_PAC1"/>
</dbReference>
<name>A0A1G5ZF65_9HYPH</name>
<proteinExistence type="predicted"/>
<reference evidence="5 6" key="1">
    <citation type="submission" date="2016-10" db="EMBL/GenBank/DDBJ databases">
        <authorList>
            <person name="de Groot N.N."/>
        </authorList>
    </citation>
    <scope>NUCLEOTIDE SEQUENCE [LARGE SCALE GENOMIC DNA]</scope>
    <source>
        <strain evidence="5 6">CGMCC 1.12097</strain>
    </source>
</reference>
<dbReference type="STRING" id="1165689.SAMN02927914_04888"/>
<gene>
    <name evidence="5" type="ORF">SAMN02927914_04888</name>
</gene>
<dbReference type="RefSeq" id="WP_244529850.1">
    <property type="nucleotide sequence ID" value="NZ_FMXM01000018.1"/>
</dbReference>
<evidence type="ECO:0000256" key="3">
    <source>
        <dbReference type="PROSITE-ProRule" id="PRU00221"/>
    </source>
</evidence>
<feature type="repeat" description="WD" evidence="3">
    <location>
        <begin position="515"/>
        <end position="556"/>
    </location>
</feature>
<accession>A0A1G5ZF65</accession>
<dbReference type="PANTHER" id="PTHR19879">
    <property type="entry name" value="TRANSCRIPTION INITIATION FACTOR TFIID"/>
    <property type="match status" value="1"/>
</dbReference>
<dbReference type="InterPro" id="IPR019775">
    <property type="entry name" value="WD40_repeat_CS"/>
</dbReference>
<feature type="signal peptide" evidence="4">
    <location>
        <begin position="1"/>
        <end position="31"/>
    </location>
</feature>